<comment type="catalytic activity">
    <reaction evidence="4">
        <text>5-diphospho-1D-myo-inositol 1,2,3,4,6-pentakisphosphate + H2O = 1D-myo-inositol hexakisphosphate + phosphate + H(+)</text>
        <dbReference type="Rhea" id="RHEA:22384"/>
        <dbReference type="ChEBI" id="CHEBI:15377"/>
        <dbReference type="ChEBI" id="CHEBI:15378"/>
        <dbReference type="ChEBI" id="CHEBI:43474"/>
        <dbReference type="ChEBI" id="CHEBI:58130"/>
        <dbReference type="ChEBI" id="CHEBI:58628"/>
        <dbReference type="EC" id="3.6.1.52"/>
    </reaction>
    <physiologicalReaction direction="left-to-right" evidence="4">
        <dbReference type="Rhea" id="RHEA:22385"/>
    </physiologicalReaction>
</comment>
<dbReference type="InterPro" id="IPR020428">
    <property type="entry name" value="PFA-DSPs"/>
</dbReference>
<comment type="catalytic activity">
    <reaction evidence="7">
        <text>6-diphospho-1D-myo-inositol pentakisphosphate + H2O = 1D-myo-inositol hexakisphosphate + phosphate + H(+)</text>
        <dbReference type="Rhea" id="RHEA:79703"/>
        <dbReference type="ChEBI" id="CHEBI:15377"/>
        <dbReference type="ChEBI" id="CHEBI:15378"/>
        <dbReference type="ChEBI" id="CHEBI:43474"/>
        <dbReference type="ChEBI" id="CHEBI:58130"/>
        <dbReference type="ChEBI" id="CHEBI:230534"/>
        <dbReference type="EC" id="3.6.1.52"/>
    </reaction>
    <physiologicalReaction direction="left-to-right" evidence="7">
        <dbReference type="Rhea" id="RHEA:79704"/>
    </physiologicalReaction>
</comment>
<evidence type="ECO:0000256" key="6">
    <source>
        <dbReference type="ARBA" id="ARBA00047927"/>
    </source>
</evidence>
<dbReference type="EC" id="3.6.1.52" evidence="1"/>
<dbReference type="STRING" id="289078.A0A2X0NPZ0"/>
<protein>
    <recommendedName>
        <fullName evidence="1">diphosphoinositol-polyphosphate diphosphatase</fullName>
        <ecNumber evidence="1">3.6.1.52</ecNumber>
    </recommendedName>
</protein>
<dbReference type="Pfam" id="PF03162">
    <property type="entry name" value="Y_phosphatase2"/>
    <property type="match status" value="1"/>
</dbReference>
<comment type="catalytic activity">
    <reaction evidence="5">
        <text>3,5-bis(diphospho)-1D-myo-inositol 1,2,4,6-tetrakisphosphate + H2O = 3-diphospho-1D-myo-inositol 1,2,4,5,6-pentakisphosphate + phosphate + 2 H(+)</text>
        <dbReference type="Rhea" id="RHEA:56312"/>
        <dbReference type="ChEBI" id="CHEBI:15377"/>
        <dbReference type="ChEBI" id="CHEBI:15378"/>
        <dbReference type="ChEBI" id="CHEBI:43474"/>
        <dbReference type="ChEBI" id="CHEBI:140372"/>
        <dbReference type="ChEBI" id="CHEBI:140374"/>
        <dbReference type="EC" id="3.6.1.52"/>
    </reaction>
    <physiologicalReaction direction="left-to-right" evidence="5">
        <dbReference type="Rhea" id="RHEA:56313"/>
    </physiologicalReaction>
</comment>
<evidence type="ECO:0000256" key="2">
    <source>
        <dbReference type="ARBA" id="ARBA00022801"/>
    </source>
</evidence>
<accession>A0A2X0NPZ0</accession>
<comment type="catalytic activity">
    <reaction evidence="6">
        <text>1,5-bis(diphospho)-1D-myo-inositol 2,3,4,6-tetrakisphosphate + H2O = 1-diphospho-1D-myo-inositol 2,3,4,5,6-pentakisphosphate + phosphate + 2 H(+)</text>
        <dbReference type="Rhea" id="RHEA:79699"/>
        <dbReference type="ChEBI" id="CHEBI:15377"/>
        <dbReference type="ChEBI" id="CHEBI:15378"/>
        <dbReference type="ChEBI" id="CHEBI:43474"/>
        <dbReference type="ChEBI" id="CHEBI:74946"/>
        <dbReference type="ChEBI" id="CHEBI:77983"/>
        <dbReference type="EC" id="3.6.1.52"/>
    </reaction>
    <physiologicalReaction direction="left-to-right" evidence="6">
        <dbReference type="Rhea" id="RHEA:79700"/>
    </physiologicalReaction>
</comment>
<feature type="compositionally biased region" description="Low complexity" evidence="8">
    <location>
        <begin position="136"/>
        <end position="170"/>
    </location>
</feature>
<evidence type="ECO:0000313" key="10">
    <source>
        <dbReference type="EMBL" id="SCZ91806.1"/>
    </source>
</evidence>
<dbReference type="GO" id="GO:0052840">
    <property type="term" value="F:inositol diphosphate tetrakisphosphate diphosphatase activity"/>
    <property type="evidence" value="ECO:0007669"/>
    <property type="project" value="TreeGrafter"/>
</dbReference>
<dbReference type="PANTHER" id="PTHR31126:SF48">
    <property type="entry name" value="INOSITOL PHOSPHATASE SIW14"/>
    <property type="match status" value="1"/>
</dbReference>
<dbReference type="CDD" id="cd14528">
    <property type="entry name" value="PFA-DSP_Siw14"/>
    <property type="match status" value="1"/>
</dbReference>
<dbReference type="AlphaFoldDB" id="A0A2X0NPZ0"/>
<evidence type="ECO:0000256" key="8">
    <source>
        <dbReference type="SAM" id="MobiDB-lite"/>
    </source>
</evidence>
<evidence type="ECO:0000256" key="7">
    <source>
        <dbReference type="ARBA" id="ARBA00048424"/>
    </source>
</evidence>
<sequence length="477" mass="51208">MARGNLTPTTDGMQSRGITSVAWGIDQVLGEVQTLERPSQLAAIDSGSIVTVEAETMTTMTTRTAAMEATPPPTIPIPAFLSRLQEDYARQLRRRAYGDETMPQAGSAAVPTLTAAASNSVVPRSNDGKGKGISMGTASARSGTATATSSTGSASATSRGAASTSSLPSPANAFSSSYSYSGSGSSASSSNGSSAVSASVLAMPPPLLPLTSCSSAVYHPRSEPSPPPPPPSLMPSYHQPLSTSSSINELHAPFSTSTTSTQPKPTPNGLGTLTPAIPSSMSHSIHLRRLEDVYSPPKEIAPEEDLLPPENFAMVSSLIYRSSFPKRKNFPFLRSLRLKSVLTLILEEYPEQNLEFLEQEGIKFYQFGIPGNKEPFVQIPDEKIAAALAVILDVRNHPMLIHCNKGKHRTGCLVGCLRKVQQWSLTAIFDEYRRYSYPKSRSMDQQFIEGFDLLPQVWESVDARYLPSWAFPSSSGM</sequence>
<evidence type="ECO:0000256" key="3">
    <source>
        <dbReference type="ARBA" id="ARBA00044949"/>
    </source>
</evidence>
<feature type="region of interest" description="Disordered" evidence="8">
    <location>
        <begin position="118"/>
        <end position="170"/>
    </location>
</feature>
<keyword evidence="2" id="KW-0378">Hydrolase</keyword>
<feature type="compositionally biased region" description="Pro residues" evidence="8">
    <location>
        <begin position="223"/>
        <end position="233"/>
    </location>
</feature>
<dbReference type="PANTHER" id="PTHR31126">
    <property type="entry name" value="TYROSINE-PROTEIN PHOSPHATASE"/>
    <property type="match status" value="1"/>
</dbReference>
<dbReference type="EMBL" id="FMWP01000017">
    <property type="protein sequence ID" value="SCZ91806.1"/>
    <property type="molecule type" value="Genomic_DNA"/>
</dbReference>
<proteinExistence type="inferred from homology"/>
<dbReference type="FunFam" id="3.90.190.10:FF:000024">
    <property type="entry name" value="probable tyrosine-protein phosphatase At1g05000"/>
    <property type="match status" value="1"/>
</dbReference>
<dbReference type="PROSITE" id="PS50054">
    <property type="entry name" value="TYR_PHOSPHATASE_DUAL"/>
    <property type="match status" value="1"/>
</dbReference>
<organism evidence="10 11">
    <name type="scientific">Microbotryum saponariae</name>
    <dbReference type="NCBI Taxonomy" id="289078"/>
    <lineage>
        <taxon>Eukaryota</taxon>
        <taxon>Fungi</taxon>
        <taxon>Dikarya</taxon>
        <taxon>Basidiomycota</taxon>
        <taxon>Pucciniomycotina</taxon>
        <taxon>Microbotryomycetes</taxon>
        <taxon>Microbotryales</taxon>
        <taxon>Microbotryaceae</taxon>
        <taxon>Microbotryum</taxon>
    </lineage>
</organism>
<evidence type="ECO:0000313" key="11">
    <source>
        <dbReference type="Proteomes" id="UP000249723"/>
    </source>
</evidence>
<dbReference type="Proteomes" id="UP000249723">
    <property type="component" value="Unassembled WGS sequence"/>
</dbReference>
<dbReference type="InterPro" id="IPR029021">
    <property type="entry name" value="Prot-tyrosine_phosphatase-like"/>
</dbReference>
<dbReference type="GO" id="GO:0005737">
    <property type="term" value="C:cytoplasm"/>
    <property type="evidence" value="ECO:0007669"/>
    <property type="project" value="TreeGrafter"/>
</dbReference>
<comment type="similarity">
    <text evidence="3">Belongs to the protein-tyrosine phosphatase family. Atypical dual-specificity phosphatase Siw14-like subfamily.</text>
</comment>
<evidence type="ECO:0000256" key="4">
    <source>
        <dbReference type="ARBA" id="ARBA00047342"/>
    </source>
</evidence>
<dbReference type="GO" id="GO:0016791">
    <property type="term" value="F:phosphatase activity"/>
    <property type="evidence" value="ECO:0007669"/>
    <property type="project" value="InterPro"/>
</dbReference>
<evidence type="ECO:0000256" key="1">
    <source>
        <dbReference type="ARBA" id="ARBA00012527"/>
    </source>
</evidence>
<dbReference type="InterPro" id="IPR020422">
    <property type="entry name" value="TYR_PHOSPHATASE_DUAL_dom"/>
</dbReference>
<dbReference type="InterPro" id="IPR016130">
    <property type="entry name" value="Tyr_Pase_AS"/>
</dbReference>
<reference evidence="10" key="1">
    <citation type="submission" date="2016-10" db="EMBL/GenBank/DDBJ databases">
        <authorList>
            <person name="Cai Z."/>
        </authorList>
    </citation>
    <scope>NUCLEOTIDE SEQUENCE [LARGE SCALE GENOMIC DNA]</scope>
</reference>
<keyword evidence="11" id="KW-1185">Reference proteome</keyword>
<evidence type="ECO:0000256" key="5">
    <source>
        <dbReference type="ARBA" id="ARBA00047562"/>
    </source>
</evidence>
<evidence type="ECO:0000259" key="9">
    <source>
        <dbReference type="PROSITE" id="PS50054"/>
    </source>
</evidence>
<dbReference type="InterPro" id="IPR004861">
    <property type="entry name" value="Siw14-like"/>
</dbReference>
<feature type="region of interest" description="Disordered" evidence="8">
    <location>
        <begin position="214"/>
        <end position="277"/>
    </location>
</feature>
<dbReference type="Gene3D" id="3.90.190.10">
    <property type="entry name" value="Protein tyrosine phosphatase superfamily"/>
    <property type="match status" value="1"/>
</dbReference>
<dbReference type="PRINTS" id="PR01911">
    <property type="entry name" value="PFDSPHPHTASE"/>
</dbReference>
<dbReference type="OrthoDB" id="6375174at2759"/>
<dbReference type="SUPFAM" id="SSF52799">
    <property type="entry name" value="(Phosphotyrosine protein) phosphatases II"/>
    <property type="match status" value="1"/>
</dbReference>
<dbReference type="PROSITE" id="PS00383">
    <property type="entry name" value="TYR_PHOSPHATASE_1"/>
    <property type="match status" value="1"/>
</dbReference>
<gene>
    <name evidence="10" type="ORF">BZ3500_MVSOF-1268-A1-R1_CHR5-3G08148</name>
</gene>
<name>A0A2X0NPZ0_9BASI</name>
<feature type="domain" description="Tyrosine-protein phosphatase" evidence="9">
    <location>
        <begin position="311"/>
        <end position="464"/>
    </location>
</feature>